<protein>
    <submittedName>
        <fullName evidence="10">SH3 domain protein</fullName>
    </submittedName>
</protein>
<evidence type="ECO:0000256" key="4">
    <source>
        <dbReference type="ARBA" id="ARBA00022989"/>
    </source>
</evidence>
<dbReference type="Gene3D" id="2.30.30.40">
    <property type="entry name" value="SH3 Domains"/>
    <property type="match status" value="1"/>
</dbReference>
<keyword evidence="2 7" id="KW-0812">Transmembrane</keyword>
<comment type="caution">
    <text evidence="10">The sequence shown here is derived from an EMBL/GenBank/DDBJ whole genome shotgun (WGS) entry which is preliminary data.</text>
</comment>
<dbReference type="RefSeq" id="WP_123141179.1">
    <property type="nucleotide sequence ID" value="NZ_NRRH01000038.1"/>
</dbReference>
<evidence type="ECO:0000256" key="1">
    <source>
        <dbReference type="ARBA" id="ARBA00004167"/>
    </source>
</evidence>
<dbReference type="Pfam" id="PF08239">
    <property type="entry name" value="SH3_3"/>
    <property type="match status" value="1"/>
</dbReference>
<keyword evidence="5 7" id="KW-0472">Membrane</keyword>
<proteinExistence type="predicted"/>
<feature type="coiled-coil region" evidence="6">
    <location>
        <begin position="89"/>
        <end position="192"/>
    </location>
</feature>
<organism evidence="10 11">
    <name type="scientific">Marichromatium gracile</name>
    <name type="common">Chromatium gracile</name>
    <dbReference type="NCBI Taxonomy" id="1048"/>
    <lineage>
        <taxon>Bacteria</taxon>
        <taxon>Pseudomonadati</taxon>
        <taxon>Pseudomonadota</taxon>
        <taxon>Gammaproteobacteria</taxon>
        <taxon>Chromatiales</taxon>
        <taxon>Chromatiaceae</taxon>
        <taxon>Marichromatium</taxon>
    </lineage>
</organism>
<dbReference type="InterPro" id="IPR003646">
    <property type="entry name" value="SH3-like_bac-type"/>
</dbReference>
<dbReference type="Proteomes" id="UP000295247">
    <property type="component" value="Unassembled WGS sequence"/>
</dbReference>
<dbReference type="Gene3D" id="6.10.250.3110">
    <property type="match status" value="1"/>
</dbReference>
<feature type="chain" id="PRO_5020817425" evidence="8">
    <location>
        <begin position="25"/>
        <end position="227"/>
    </location>
</feature>
<feature type="transmembrane region" description="Helical" evidence="7">
    <location>
        <begin position="194"/>
        <end position="212"/>
    </location>
</feature>
<gene>
    <name evidence="10" type="ORF">EDC29_1024</name>
</gene>
<dbReference type="InterPro" id="IPR016476">
    <property type="entry name" value="SH3_dom_pro"/>
</dbReference>
<dbReference type="AlphaFoldDB" id="A0A4R4AGM1"/>
<evidence type="ECO:0000256" key="2">
    <source>
        <dbReference type="ARBA" id="ARBA00022692"/>
    </source>
</evidence>
<keyword evidence="3 8" id="KW-0732">Signal</keyword>
<evidence type="ECO:0000256" key="7">
    <source>
        <dbReference type="SAM" id="Phobius"/>
    </source>
</evidence>
<evidence type="ECO:0000256" key="3">
    <source>
        <dbReference type="ARBA" id="ARBA00022729"/>
    </source>
</evidence>
<evidence type="ECO:0000256" key="5">
    <source>
        <dbReference type="ARBA" id="ARBA00023136"/>
    </source>
</evidence>
<dbReference type="NCBIfam" id="TIGR04211">
    <property type="entry name" value="SH3_and_anchor"/>
    <property type="match status" value="1"/>
</dbReference>
<feature type="domain" description="SH3b" evidence="9">
    <location>
        <begin position="24"/>
        <end position="90"/>
    </location>
</feature>
<dbReference type="PROSITE" id="PS51781">
    <property type="entry name" value="SH3B"/>
    <property type="match status" value="1"/>
</dbReference>
<name>A0A4R4AGM1_MARGR</name>
<evidence type="ECO:0000313" key="11">
    <source>
        <dbReference type="Proteomes" id="UP000295247"/>
    </source>
</evidence>
<keyword evidence="4 7" id="KW-1133">Transmembrane helix</keyword>
<dbReference type="PIRSF" id="PIRSF006158">
    <property type="entry name" value="UCP006158_SH3"/>
    <property type="match status" value="1"/>
</dbReference>
<evidence type="ECO:0000256" key="8">
    <source>
        <dbReference type="SAM" id="SignalP"/>
    </source>
</evidence>
<dbReference type="SMART" id="SM00287">
    <property type="entry name" value="SH3b"/>
    <property type="match status" value="1"/>
</dbReference>
<evidence type="ECO:0000259" key="9">
    <source>
        <dbReference type="PROSITE" id="PS51781"/>
    </source>
</evidence>
<comment type="subcellular location">
    <subcellularLocation>
        <location evidence="1">Membrane</location>
        <topology evidence="1">Single-pass membrane protein</topology>
    </subcellularLocation>
</comment>
<accession>A0A4R4AGM1</accession>
<dbReference type="GO" id="GO:0016020">
    <property type="term" value="C:membrane"/>
    <property type="evidence" value="ECO:0007669"/>
    <property type="project" value="UniProtKB-SubCell"/>
</dbReference>
<evidence type="ECO:0000313" key="10">
    <source>
        <dbReference type="EMBL" id="TCW38114.1"/>
    </source>
</evidence>
<sequence>MIRIALLSLTLLATLLGQAAIAQAETRYVTDELEITLRTGESTRYRIIRMLPSGTPLEVLSVNRATNYARVRTEDGTTGYVLEHELQDEPAARERVATLEAKLAELQQKPDALAAQLSKLQTEHEQVSDDNAALRQEKQRLEQELATVRHASANILEITEDRDRLRIQVSELTRERADLQQENRDLKNQTHQRWFLIGAGVVTGGVFLGLLLPHLRWRRRRSSWASL</sequence>
<feature type="signal peptide" evidence="8">
    <location>
        <begin position="1"/>
        <end position="24"/>
    </location>
</feature>
<dbReference type="EMBL" id="SMDC01000002">
    <property type="protein sequence ID" value="TCW38114.1"/>
    <property type="molecule type" value="Genomic_DNA"/>
</dbReference>
<keyword evidence="6" id="KW-0175">Coiled coil</keyword>
<reference evidence="10 11" key="1">
    <citation type="submission" date="2019-03" db="EMBL/GenBank/DDBJ databases">
        <title>Genomic Encyclopedia of Type Strains, Phase IV (KMG-IV): sequencing the most valuable type-strain genomes for metagenomic binning, comparative biology and taxonomic classification.</title>
        <authorList>
            <person name="Goeker M."/>
        </authorList>
    </citation>
    <scope>NUCLEOTIDE SEQUENCE [LARGE SCALE GENOMIC DNA]</scope>
    <source>
        <strain evidence="10 11">DSM 203</strain>
    </source>
</reference>
<evidence type="ECO:0000256" key="6">
    <source>
        <dbReference type="SAM" id="Coils"/>
    </source>
</evidence>